<evidence type="ECO:0000256" key="1">
    <source>
        <dbReference type="SAM" id="Phobius"/>
    </source>
</evidence>
<accession>A0A1Q9DSJ5</accession>
<feature type="transmembrane region" description="Helical" evidence="1">
    <location>
        <begin position="31"/>
        <end position="51"/>
    </location>
</feature>
<keyword evidence="1" id="KW-1133">Transmembrane helix</keyword>
<reference evidence="2 3" key="1">
    <citation type="submission" date="2016-02" db="EMBL/GenBank/DDBJ databases">
        <title>Genome analysis of coral dinoflagellate symbionts highlights evolutionary adaptations to a symbiotic lifestyle.</title>
        <authorList>
            <person name="Aranda M."/>
            <person name="Li Y."/>
            <person name="Liew Y.J."/>
            <person name="Baumgarten S."/>
            <person name="Simakov O."/>
            <person name="Wilson M."/>
            <person name="Piel J."/>
            <person name="Ashoor H."/>
            <person name="Bougouffa S."/>
            <person name="Bajic V.B."/>
            <person name="Ryu T."/>
            <person name="Ravasi T."/>
            <person name="Bayer T."/>
            <person name="Micklem G."/>
            <person name="Kim H."/>
            <person name="Bhak J."/>
            <person name="Lajeunesse T.C."/>
            <person name="Voolstra C.R."/>
        </authorList>
    </citation>
    <scope>NUCLEOTIDE SEQUENCE [LARGE SCALE GENOMIC DNA]</scope>
    <source>
        <strain evidence="2 3">CCMP2467</strain>
    </source>
</reference>
<keyword evidence="1" id="KW-0812">Transmembrane</keyword>
<proteinExistence type="predicted"/>
<organism evidence="2 3">
    <name type="scientific">Symbiodinium microadriaticum</name>
    <name type="common">Dinoflagellate</name>
    <name type="synonym">Zooxanthella microadriatica</name>
    <dbReference type="NCBI Taxonomy" id="2951"/>
    <lineage>
        <taxon>Eukaryota</taxon>
        <taxon>Sar</taxon>
        <taxon>Alveolata</taxon>
        <taxon>Dinophyceae</taxon>
        <taxon>Suessiales</taxon>
        <taxon>Symbiodiniaceae</taxon>
        <taxon>Symbiodinium</taxon>
    </lineage>
</organism>
<gene>
    <name evidence="2" type="ORF">AK812_SmicGene19427</name>
</gene>
<dbReference type="EMBL" id="LSRX01000406">
    <property type="protein sequence ID" value="OLP98145.1"/>
    <property type="molecule type" value="Genomic_DNA"/>
</dbReference>
<protein>
    <submittedName>
        <fullName evidence="2">Uncharacterized protein</fullName>
    </submittedName>
</protein>
<keyword evidence="1" id="KW-0472">Membrane</keyword>
<evidence type="ECO:0000313" key="2">
    <source>
        <dbReference type="EMBL" id="OLP98145.1"/>
    </source>
</evidence>
<comment type="caution">
    <text evidence="2">The sequence shown here is derived from an EMBL/GenBank/DDBJ whole genome shotgun (WGS) entry which is preliminary data.</text>
</comment>
<dbReference type="AlphaFoldDB" id="A0A1Q9DSJ5"/>
<name>A0A1Q9DSJ5_SYMMI</name>
<evidence type="ECO:0000313" key="3">
    <source>
        <dbReference type="Proteomes" id="UP000186817"/>
    </source>
</evidence>
<keyword evidence="3" id="KW-1185">Reference proteome</keyword>
<sequence>MLTGWVCLRPWDIRFGSEADVLAYGDAILRLARLTCTICPLTVILLCGLFASKAMHLLIRRQCAVGELRSAAILRYVDPDVLDLPACLDSLSDAEGEEPEE</sequence>
<dbReference type="Proteomes" id="UP000186817">
    <property type="component" value="Unassembled WGS sequence"/>
</dbReference>